<gene>
    <name evidence="2" type="ORF">GCM10022226_00870</name>
</gene>
<keyword evidence="3" id="KW-1185">Reference proteome</keyword>
<sequence length="112" mass="12571">MRQRQRRDSAQEWINSGAAVTVKSYAKRYGVDRYTACDDLTALGFALPESARQWGQRPPTTPRRTVERGVSQVDDEWSTMPDGRWFFVAGSTSGGAPYGMFADEMPPHDDPL</sequence>
<proteinExistence type="predicted"/>
<accession>A0ABP7H6J9</accession>
<dbReference type="Proteomes" id="UP001500888">
    <property type="component" value="Unassembled WGS sequence"/>
</dbReference>
<evidence type="ECO:0000313" key="2">
    <source>
        <dbReference type="EMBL" id="GAA3786593.1"/>
    </source>
</evidence>
<protein>
    <recommendedName>
        <fullName evidence="4">Transposase</fullName>
    </recommendedName>
</protein>
<name>A0ABP7H6J9_9ACTN</name>
<feature type="region of interest" description="Disordered" evidence="1">
    <location>
        <begin position="52"/>
        <end position="73"/>
    </location>
</feature>
<evidence type="ECO:0000256" key="1">
    <source>
        <dbReference type="SAM" id="MobiDB-lite"/>
    </source>
</evidence>
<evidence type="ECO:0008006" key="4">
    <source>
        <dbReference type="Google" id="ProtNLM"/>
    </source>
</evidence>
<evidence type="ECO:0000313" key="3">
    <source>
        <dbReference type="Proteomes" id="UP001500888"/>
    </source>
</evidence>
<dbReference type="EMBL" id="BAAAZR010000001">
    <property type="protein sequence ID" value="GAA3786593.1"/>
    <property type="molecule type" value="Genomic_DNA"/>
</dbReference>
<comment type="caution">
    <text evidence="2">The sequence shown here is derived from an EMBL/GenBank/DDBJ whole genome shotgun (WGS) entry which is preliminary data.</text>
</comment>
<reference evidence="3" key="1">
    <citation type="journal article" date="2019" name="Int. J. Syst. Evol. Microbiol.">
        <title>The Global Catalogue of Microorganisms (GCM) 10K type strain sequencing project: providing services to taxonomists for standard genome sequencing and annotation.</title>
        <authorList>
            <consortium name="The Broad Institute Genomics Platform"/>
            <consortium name="The Broad Institute Genome Sequencing Center for Infectious Disease"/>
            <person name="Wu L."/>
            <person name="Ma J."/>
        </authorList>
    </citation>
    <scope>NUCLEOTIDE SEQUENCE [LARGE SCALE GENOMIC DNA]</scope>
    <source>
        <strain evidence="3">JCM 16908</strain>
    </source>
</reference>
<organism evidence="2 3">
    <name type="scientific">Sphaerisporangium flaviroseum</name>
    <dbReference type="NCBI Taxonomy" id="509199"/>
    <lineage>
        <taxon>Bacteria</taxon>
        <taxon>Bacillati</taxon>
        <taxon>Actinomycetota</taxon>
        <taxon>Actinomycetes</taxon>
        <taxon>Streptosporangiales</taxon>
        <taxon>Streptosporangiaceae</taxon>
        <taxon>Sphaerisporangium</taxon>
    </lineage>
</organism>